<accession>X1RWQ0</accession>
<dbReference type="Pfam" id="PF00185">
    <property type="entry name" value="OTCace"/>
    <property type="match status" value="1"/>
</dbReference>
<evidence type="ECO:0000313" key="5">
    <source>
        <dbReference type="EMBL" id="GAI85088.1"/>
    </source>
</evidence>
<dbReference type="SUPFAM" id="SSF57825">
    <property type="entry name" value="Aspartate carbamoyltransferase, Regulatory-chain, C-terminal domain"/>
    <property type="match status" value="1"/>
</dbReference>
<evidence type="ECO:0000259" key="4">
    <source>
        <dbReference type="Pfam" id="PF02748"/>
    </source>
</evidence>
<dbReference type="InterPro" id="IPR036901">
    <property type="entry name" value="Asp/Orn_carbamoylTrfase_sf"/>
</dbReference>
<dbReference type="InterPro" id="IPR006130">
    <property type="entry name" value="Asp/Orn_carbamoylTrfase"/>
</dbReference>
<dbReference type="SUPFAM" id="SSF53671">
    <property type="entry name" value="Aspartate/ornithine carbamoyltransferase"/>
    <property type="match status" value="1"/>
</dbReference>
<evidence type="ECO:0000256" key="2">
    <source>
        <dbReference type="ARBA" id="ARBA00022975"/>
    </source>
</evidence>
<dbReference type="GO" id="GO:0006520">
    <property type="term" value="P:amino acid metabolic process"/>
    <property type="evidence" value="ECO:0007669"/>
    <property type="project" value="InterPro"/>
</dbReference>
<keyword evidence="1" id="KW-0808">Transferase</keyword>
<dbReference type="Pfam" id="PF02748">
    <property type="entry name" value="PyrI_C"/>
    <property type="match status" value="1"/>
</dbReference>
<dbReference type="PRINTS" id="PR00101">
    <property type="entry name" value="ATCASE"/>
</dbReference>
<dbReference type="SUPFAM" id="SSF57884">
    <property type="entry name" value="Ada DNA repair protein, N-terminal domain (N-Ada 10)"/>
    <property type="match status" value="1"/>
</dbReference>
<protein>
    <submittedName>
        <fullName evidence="5">Uncharacterized protein</fullName>
    </submittedName>
</protein>
<keyword evidence="2" id="KW-0665">Pyrimidine biosynthesis</keyword>
<dbReference type="InterPro" id="IPR035451">
    <property type="entry name" value="Ada-like_dom_sf"/>
</dbReference>
<dbReference type="InterPro" id="IPR036792">
    <property type="entry name" value="Asp_carbatrfase_reg_C_sf"/>
</dbReference>
<reference evidence="5" key="1">
    <citation type="journal article" date="2014" name="Front. Microbiol.">
        <title>High frequency of phylogenetically diverse reductive dehalogenase-homologous genes in deep subseafloor sedimentary metagenomes.</title>
        <authorList>
            <person name="Kawai M."/>
            <person name="Futagami T."/>
            <person name="Toyoda A."/>
            <person name="Takaki Y."/>
            <person name="Nishi S."/>
            <person name="Hori S."/>
            <person name="Arai W."/>
            <person name="Tsubouchi T."/>
            <person name="Morono Y."/>
            <person name="Uchiyama I."/>
            <person name="Ito T."/>
            <person name="Fujiyama A."/>
            <person name="Inagaki F."/>
            <person name="Takami H."/>
        </authorList>
    </citation>
    <scope>NUCLEOTIDE SEQUENCE</scope>
    <source>
        <strain evidence="5">Expedition CK06-06</strain>
    </source>
</reference>
<proteinExistence type="predicted"/>
<feature type="domain" description="Aspartate/ornithine carbamoyltransferase Asp/Orn-binding" evidence="3">
    <location>
        <begin position="2"/>
        <end position="56"/>
    </location>
</feature>
<evidence type="ECO:0000256" key="1">
    <source>
        <dbReference type="ARBA" id="ARBA00022679"/>
    </source>
</evidence>
<feature type="domain" description="Aspartate carbamoyltransferase regulatory subunit C-terminal" evidence="4">
    <location>
        <begin position="87"/>
        <end position="129"/>
    </location>
</feature>
<dbReference type="InterPro" id="IPR020542">
    <property type="entry name" value="Asp_carbamoyltrfase_reg_C"/>
</dbReference>
<dbReference type="Gene3D" id="2.30.30.20">
    <property type="entry name" value="Aspartate carbamoyltransferase regulatory subunit, C-terminal domain"/>
    <property type="match status" value="1"/>
</dbReference>
<organism evidence="5">
    <name type="scientific">marine sediment metagenome</name>
    <dbReference type="NCBI Taxonomy" id="412755"/>
    <lineage>
        <taxon>unclassified sequences</taxon>
        <taxon>metagenomes</taxon>
        <taxon>ecological metagenomes</taxon>
    </lineage>
</organism>
<dbReference type="GO" id="GO:0016597">
    <property type="term" value="F:amino acid binding"/>
    <property type="evidence" value="ECO:0007669"/>
    <property type="project" value="InterPro"/>
</dbReference>
<sequence>MVDKRLLKGKAFRKTLVMHPLPRVDELAHEVDADPRSMYFKQAARGVPIRMALVALLLGAKEVSAPREDDSFVPKIDYPVYRRDFGIRCSNPRCVSIQETETKYIKPEFKVVDREPLTLRCVYCEHGFEPKYVASSDWHEGRLANKKYHSADSHWTRKIKPENLIIFDSESEAEAHGFKPSHYARAHH</sequence>
<dbReference type="PRINTS" id="PR00100">
    <property type="entry name" value="AOTCASE"/>
</dbReference>
<dbReference type="GO" id="GO:0016743">
    <property type="term" value="F:carboxyl- or carbamoyltransferase activity"/>
    <property type="evidence" value="ECO:0007669"/>
    <property type="project" value="InterPro"/>
</dbReference>
<gene>
    <name evidence="5" type="ORF">S12H4_21711</name>
</gene>
<name>X1RWQ0_9ZZZZ</name>
<comment type="caution">
    <text evidence="5">The sequence shown here is derived from an EMBL/GenBank/DDBJ whole genome shotgun (WGS) entry which is preliminary data.</text>
</comment>
<dbReference type="InterPro" id="IPR006131">
    <property type="entry name" value="Asp_carbamoyltransf_Asp/Orn-bd"/>
</dbReference>
<dbReference type="UniPathway" id="UPA00070">
    <property type="reaction ID" value="UER00116"/>
</dbReference>
<dbReference type="Gene3D" id="3.40.50.1370">
    <property type="entry name" value="Aspartate/ornithine carbamoyltransferase"/>
    <property type="match status" value="1"/>
</dbReference>
<dbReference type="GO" id="GO:0044205">
    <property type="term" value="P:'de novo' UMP biosynthetic process"/>
    <property type="evidence" value="ECO:0007669"/>
    <property type="project" value="UniProtKB-UniPathway"/>
</dbReference>
<dbReference type="AlphaFoldDB" id="X1RWQ0"/>
<evidence type="ECO:0000259" key="3">
    <source>
        <dbReference type="Pfam" id="PF00185"/>
    </source>
</evidence>
<dbReference type="EMBL" id="BARW01011209">
    <property type="protein sequence ID" value="GAI85088.1"/>
    <property type="molecule type" value="Genomic_DNA"/>
</dbReference>